<evidence type="ECO:0000256" key="2">
    <source>
        <dbReference type="ARBA" id="ARBA00022475"/>
    </source>
</evidence>
<dbReference type="InterPro" id="IPR018584">
    <property type="entry name" value="GT87"/>
</dbReference>
<keyword evidence="2" id="KW-1003">Cell membrane</keyword>
<feature type="transmembrane region" description="Helical" evidence="8">
    <location>
        <begin position="374"/>
        <end position="398"/>
    </location>
</feature>
<evidence type="ECO:0000256" key="6">
    <source>
        <dbReference type="ARBA" id="ARBA00023136"/>
    </source>
</evidence>
<dbReference type="GO" id="GO:0016758">
    <property type="term" value="F:hexosyltransferase activity"/>
    <property type="evidence" value="ECO:0007669"/>
    <property type="project" value="InterPro"/>
</dbReference>
<dbReference type="Proteomes" id="UP000275749">
    <property type="component" value="Unassembled WGS sequence"/>
</dbReference>
<name>A0A3N1ZWQ3_9ACTN</name>
<evidence type="ECO:0000313" key="10">
    <source>
        <dbReference type="Proteomes" id="UP000275749"/>
    </source>
</evidence>
<feature type="transmembrane region" description="Helical" evidence="8">
    <location>
        <begin position="126"/>
        <end position="148"/>
    </location>
</feature>
<feature type="transmembrane region" description="Helical" evidence="8">
    <location>
        <begin position="91"/>
        <end position="114"/>
    </location>
</feature>
<evidence type="ECO:0000256" key="7">
    <source>
        <dbReference type="ARBA" id="ARBA00024033"/>
    </source>
</evidence>
<dbReference type="EMBL" id="RKHG01000001">
    <property type="protein sequence ID" value="ROR55236.1"/>
    <property type="molecule type" value="Genomic_DNA"/>
</dbReference>
<feature type="transmembrane region" description="Helical" evidence="8">
    <location>
        <begin position="286"/>
        <end position="305"/>
    </location>
</feature>
<feature type="transmembrane region" description="Helical" evidence="8">
    <location>
        <begin position="351"/>
        <end position="368"/>
    </location>
</feature>
<organism evidence="9 10">
    <name type="scientific">Luteococcus japonicus</name>
    <dbReference type="NCBI Taxonomy" id="33984"/>
    <lineage>
        <taxon>Bacteria</taxon>
        <taxon>Bacillati</taxon>
        <taxon>Actinomycetota</taxon>
        <taxon>Actinomycetes</taxon>
        <taxon>Propionibacteriales</taxon>
        <taxon>Propionibacteriaceae</taxon>
        <taxon>Luteococcus</taxon>
    </lineage>
</organism>
<gene>
    <name evidence="9" type="ORF">EDD41_2496</name>
</gene>
<evidence type="ECO:0000256" key="3">
    <source>
        <dbReference type="ARBA" id="ARBA00022679"/>
    </source>
</evidence>
<feature type="transmembrane region" description="Helical" evidence="8">
    <location>
        <begin position="184"/>
        <end position="210"/>
    </location>
</feature>
<evidence type="ECO:0000256" key="5">
    <source>
        <dbReference type="ARBA" id="ARBA00022989"/>
    </source>
</evidence>
<reference evidence="9 10" key="1">
    <citation type="submission" date="2018-11" db="EMBL/GenBank/DDBJ databases">
        <title>Sequencing the genomes of 1000 actinobacteria strains.</title>
        <authorList>
            <person name="Klenk H.-P."/>
        </authorList>
    </citation>
    <scope>NUCLEOTIDE SEQUENCE [LARGE SCALE GENOMIC DNA]</scope>
    <source>
        <strain evidence="9 10">DSM 10546</strain>
    </source>
</reference>
<comment type="similarity">
    <text evidence="7">Belongs to the glycosyltransferase 87 family.</text>
</comment>
<evidence type="ECO:0000256" key="1">
    <source>
        <dbReference type="ARBA" id="ARBA00004651"/>
    </source>
</evidence>
<evidence type="ECO:0000256" key="8">
    <source>
        <dbReference type="SAM" id="Phobius"/>
    </source>
</evidence>
<feature type="transmembrane region" description="Helical" evidence="8">
    <location>
        <begin position="222"/>
        <end position="242"/>
    </location>
</feature>
<accession>A0A3N1ZWQ3</accession>
<keyword evidence="4 8" id="KW-0812">Transmembrane</keyword>
<dbReference type="AlphaFoldDB" id="A0A3N1ZWQ3"/>
<feature type="transmembrane region" description="Helical" evidence="8">
    <location>
        <begin position="311"/>
        <end position="339"/>
    </location>
</feature>
<comment type="subcellular location">
    <subcellularLocation>
        <location evidence="1">Cell membrane</location>
        <topology evidence="1">Multi-pass membrane protein</topology>
    </subcellularLocation>
</comment>
<keyword evidence="5 8" id="KW-1133">Transmembrane helix</keyword>
<proteinExistence type="inferred from homology"/>
<evidence type="ECO:0000256" key="4">
    <source>
        <dbReference type="ARBA" id="ARBA00022692"/>
    </source>
</evidence>
<evidence type="ECO:0000313" key="9">
    <source>
        <dbReference type="EMBL" id="ROR55236.1"/>
    </source>
</evidence>
<dbReference type="GO" id="GO:0005886">
    <property type="term" value="C:plasma membrane"/>
    <property type="evidence" value="ECO:0007669"/>
    <property type="project" value="UniProtKB-SubCell"/>
</dbReference>
<dbReference type="RefSeq" id="WP_123576098.1">
    <property type="nucleotide sequence ID" value="NZ_RKHG01000001.1"/>
</dbReference>
<dbReference type="Pfam" id="PF09594">
    <property type="entry name" value="GT87"/>
    <property type="match status" value="1"/>
</dbReference>
<sequence>MTSDRTTDLRRASTVLWLTVAAVGIAHIALCLAKQTPWGQPWRESNVVLLDFRDTIVAPGRFLLQGGNPYDPDTYLTAHPWAQEFDPYSPAWFLLAAPLAPLPMPVSAAIYLAGTTLLLAWSAHQLVSLVLPRWADVVAPAVALWMLVWYPSRVMGSTFLCTMGLILMLRCGSSLRTSSSWVPAAGLAFSLLKPQIGLWVCLLLLAWGAWRVVLRGLALELVLALPAVIACSVSAGGFLQFLDSIKRDIEHASSEASPTGLVGSESWRSDFAGLFMRLNDSAAPSWTLVVPAVIALVAAAWIWRVRPQHEVFWLVTVPVALLLPVHASYDILLAVVTAVCGIRLWRGTREAGTAVVAICAALPVLHIHRVTRALGIGNALGDTIDLLALCIAAILAVIHEHSSHYKPQTTPPRRAALTGR</sequence>
<keyword evidence="6 8" id="KW-0472">Membrane</keyword>
<comment type="caution">
    <text evidence="9">The sequence shown here is derived from an EMBL/GenBank/DDBJ whole genome shotgun (WGS) entry which is preliminary data.</text>
</comment>
<keyword evidence="3" id="KW-0808">Transferase</keyword>
<protein>
    <submittedName>
        <fullName evidence="9">Uncharacterized protein DUF2029</fullName>
    </submittedName>
</protein>